<accession>A0ABD2A0S4</accession>
<comment type="similarity">
    <text evidence="2 12">Belongs to the amiloride-sensitive sodium channel (TC 1.A.6) family.</text>
</comment>
<evidence type="ECO:0000313" key="15">
    <source>
        <dbReference type="Proteomes" id="UP001607302"/>
    </source>
</evidence>
<evidence type="ECO:0000256" key="1">
    <source>
        <dbReference type="ARBA" id="ARBA00004141"/>
    </source>
</evidence>
<dbReference type="GO" id="GO:0005272">
    <property type="term" value="F:sodium channel activity"/>
    <property type="evidence" value="ECO:0007669"/>
    <property type="project" value="UniProtKB-KW"/>
</dbReference>
<dbReference type="InterPro" id="IPR001873">
    <property type="entry name" value="ENaC"/>
</dbReference>
<dbReference type="Pfam" id="PF00858">
    <property type="entry name" value="ASC"/>
    <property type="match status" value="1"/>
</dbReference>
<dbReference type="EMBL" id="JAUDFV010000157">
    <property type="protein sequence ID" value="KAL2714227.1"/>
    <property type="molecule type" value="Genomic_DNA"/>
</dbReference>
<reference evidence="14 15" key="1">
    <citation type="journal article" date="2024" name="Ann. Entomol. Soc. Am.">
        <title>Genomic analyses of the southern and eastern yellowjacket wasps (Hymenoptera: Vespidae) reveal evolutionary signatures of social life.</title>
        <authorList>
            <person name="Catto M.A."/>
            <person name="Caine P.B."/>
            <person name="Orr S.E."/>
            <person name="Hunt B.G."/>
            <person name="Goodisman M.A.D."/>
        </authorList>
    </citation>
    <scope>NUCLEOTIDE SEQUENCE [LARGE SCALE GENOMIC DNA]</scope>
    <source>
        <strain evidence="14">233</strain>
        <tissue evidence="14">Head and thorax</tissue>
    </source>
</reference>
<evidence type="ECO:0000256" key="13">
    <source>
        <dbReference type="SAM" id="Phobius"/>
    </source>
</evidence>
<keyword evidence="10 12" id="KW-0739">Sodium transport</keyword>
<evidence type="ECO:0000256" key="6">
    <source>
        <dbReference type="ARBA" id="ARBA00022989"/>
    </source>
</evidence>
<proteinExistence type="inferred from homology"/>
<evidence type="ECO:0000256" key="10">
    <source>
        <dbReference type="ARBA" id="ARBA00023201"/>
    </source>
</evidence>
<feature type="transmembrane region" description="Helical" evidence="13">
    <location>
        <begin position="585"/>
        <end position="612"/>
    </location>
</feature>
<dbReference type="PANTHER" id="PTHR11690:SF253">
    <property type="entry name" value="PICKPOCKET 18-RELATED"/>
    <property type="match status" value="1"/>
</dbReference>
<keyword evidence="3 12" id="KW-0813">Transport</keyword>
<feature type="transmembrane region" description="Helical" evidence="13">
    <location>
        <begin position="143"/>
        <end position="161"/>
    </location>
</feature>
<sequence length="664" mass="77426">MKKKEIKCLTVNPYSMDKGGNIEKHRWFTLIFGQIITIYISDATSSQCHWFDFVRFEGSMFGSYFKISRRSSRMRTEGKVQIKTRSSKVGVTNAWTSSITKRSSLRYHIFKTLLKYVNLYCEQSTLVGYKYLTEPGRTWIERVIWIAVHLTTICILVYFVIEAYTAFTTLPMVTSVESDHYPTNQITFPAIAICSINRISRRSAMKMATKVYRSNVTKLSSDEILDLIEQLGDVYNSMHMFEVTRYDELNRLLLDFYEGDYDMDAIMKELTPQCTVMLIKCMFNGNEHNCSELFSFEKTQDGYCCTFNYIIKGNTNNDEEPMEVRTVKDLGIERGLTVVMKPFLDDYFYTFLPVIGWKVTLFNPTDYPDNISGGVTEVLVSPLLESYLEIEAVSFYSTGQTKSYPIPKRKCIFPNEIRTRYGDYSYSDCLVDCREQLIWKMCKCIPFYLPTRTEVNSKHGRRACTLIDMPCLNHYKSHWLTVYPHEEDTLNITVNDYKSLRCKGCYPSCQDVVYTMHSSFSTMQPGFYETSLLNNFDIVDQSIVHVFFSKYGSVRLKQDVSYTWYELLSKGQIIERRDVHFTGDIGGICGVFIGFSLISVVELIYFFVLLLFDLYKSYDPNGEEIEIEIPRKEATMYTIYWNELLPKTRTKKDPLRHRKLDTKI</sequence>
<evidence type="ECO:0000256" key="12">
    <source>
        <dbReference type="RuleBase" id="RU000679"/>
    </source>
</evidence>
<keyword evidence="4 12" id="KW-0894">Sodium channel</keyword>
<keyword evidence="5 12" id="KW-0812">Transmembrane</keyword>
<comment type="subcellular location">
    <subcellularLocation>
        <location evidence="1">Membrane</location>
        <topology evidence="1">Multi-pass membrane protein</topology>
    </subcellularLocation>
</comment>
<name>A0ABD2A0S4_VESSQ</name>
<evidence type="ECO:0000313" key="14">
    <source>
        <dbReference type="EMBL" id="KAL2714227.1"/>
    </source>
</evidence>
<dbReference type="AlphaFoldDB" id="A0ABD2A0S4"/>
<evidence type="ECO:0000256" key="9">
    <source>
        <dbReference type="ARBA" id="ARBA00023136"/>
    </source>
</evidence>
<dbReference type="Proteomes" id="UP001607302">
    <property type="component" value="Unassembled WGS sequence"/>
</dbReference>
<keyword evidence="6 13" id="KW-1133">Transmembrane helix</keyword>
<dbReference type="PANTHER" id="PTHR11690">
    <property type="entry name" value="AMILORIDE-SENSITIVE SODIUM CHANNEL-RELATED"/>
    <property type="match status" value="1"/>
</dbReference>
<keyword evidence="15" id="KW-1185">Reference proteome</keyword>
<evidence type="ECO:0000256" key="5">
    <source>
        <dbReference type="ARBA" id="ARBA00022692"/>
    </source>
</evidence>
<gene>
    <name evidence="14" type="ORF">V1478_016784</name>
</gene>
<protein>
    <submittedName>
        <fullName evidence="14">Sodium channel protein Nach-like</fullName>
    </submittedName>
</protein>
<evidence type="ECO:0000256" key="8">
    <source>
        <dbReference type="ARBA" id="ARBA00023065"/>
    </source>
</evidence>
<evidence type="ECO:0000256" key="3">
    <source>
        <dbReference type="ARBA" id="ARBA00022448"/>
    </source>
</evidence>
<evidence type="ECO:0000256" key="4">
    <source>
        <dbReference type="ARBA" id="ARBA00022461"/>
    </source>
</evidence>
<keyword evidence="11 12" id="KW-0407">Ion channel</keyword>
<keyword evidence="8 12" id="KW-0406">Ion transport</keyword>
<evidence type="ECO:0000256" key="11">
    <source>
        <dbReference type="ARBA" id="ARBA00023303"/>
    </source>
</evidence>
<evidence type="ECO:0000256" key="7">
    <source>
        <dbReference type="ARBA" id="ARBA00023053"/>
    </source>
</evidence>
<organism evidence="14 15">
    <name type="scientific">Vespula squamosa</name>
    <name type="common">Southern yellow jacket</name>
    <name type="synonym">Wasp</name>
    <dbReference type="NCBI Taxonomy" id="30214"/>
    <lineage>
        <taxon>Eukaryota</taxon>
        <taxon>Metazoa</taxon>
        <taxon>Ecdysozoa</taxon>
        <taxon>Arthropoda</taxon>
        <taxon>Hexapoda</taxon>
        <taxon>Insecta</taxon>
        <taxon>Pterygota</taxon>
        <taxon>Neoptera</taxon>
        <taxon>Endopterygota</taxon>
        <taxon>Hymenoptera</taxon>
        <taxon>Apocrita</taxon>
        <taxon>Aculeata</taxon>
        <taxon>Vespoidea</taxon>
        <taxon>Vespidae</taxon>
        <taxon>Vespinae</taxon>
        <taxon>Vespula</taxon>
    </lineage>
</organism>
<evidence type="ECO:0000256" key="2">
    <source>
        <dbReference type="ARBA" id="ARBA00007193"/>
    </source>
</evidence>
<dbReference type="PRINTS" id="PR01078">
    <property type="entry name" value="AMINACHANNEL"/>
</dbReference>
<keyword evidence="7" id="KW-0915">Sodium</keyword>
<keyword evidence="9 13" id="KW-0472">Membrane</keyword>
<comment type="caution">
    <text evidence="14">The sequence shown here is derived from an EMBL/GenBank/DDBJ whole genome shotgun (WGS) entry which is preliminary data.</text>
</comment>
<dbReference type="Gene3D" id="2.60.470.10">
    <property type="entry name" value="Acid-sensing ion channels like domains"/>
    <property type="match status" value="1"/>
</dbReference>
<dbReference type="GO" id="GO:0016020">
    <property type="term" value="C:membrane"/>
    <property type="evidence" value="ECO:0007669"/>
    <property type="project" value="UniProtKB-SubCell"/>
</dbReference>
<dbReference type="Gene3D" id="1.10.287.770">
    <property type="entry name" value="YojJ-like"/>
    <property type="match status" value="1"/>
</dbReference>